<gene>
    <name evidence="2" type="ORF">EJ04DRAFT_530211</name>
</gene>
<dbReference type="AlphaFoldDB" id="A0A9P4UV58"/>
<evidence type="ECO:0000256" key="1">
    <source>
        <dbReference type="SAM" id="MobiDB-lite"/>
    </source>
</evidence>
<name>A0A9P4UV58_9PLEO</name>
<reference evidence="2" key="1">
    <citation type="journal article" date="2020" name="Stud. Mycol.">
        <title>101 Dothideomycetes genomes: a test case for predicting lifestyles and emergence of pathogens.</title>
        <authorList>
            <person name="Haridas S."/>
            <person name="Albert R."/>
            <person name="Binder M."/>
            <person name="Bloem J."/>
            <person name="Labutti K."/>
            <person name="Salamov A."/>
            <person name="Andreopoulos B."/>
            <person name="Baker S."/>
            <person name="Barry K."/>
            <person name="Bills G."/>
            <person name="Bluhm B."/>
            <person name="Cannon C."/>
            <person name="Castanera R."/>
            <person name="Culley D."/>
            <person name="Daum C."/>
            <person name="Ezra D."/>
            <person name="Gonzalez J."/>
            <person name="Henrissat B."/>
            <person name="Kuo A."/>
            <person name="Liang C."/>
            <person name="Lipzen A."/>
            <person name="Lutzoni F."/>
            <person name="Magnuson J."/>
            <person name="Mondo S."/>
            <person name="Nolan M."/>
            <person name="Ohm R."/>
            <person name="Pangilinan J."/>
            <person name="Park H.-J."/>
            <person name="Ramirez L."/>
            <person name="Alfaro M."/>
            <person name="Sun H."/>
            <person name="Tritt A."/>
            <person name="Yoshinaga Y."/>
            <person name="Zwiers L.-H."/>
            <person name="Turgeon B."/>
            <person name="Goodwin S."/>
            <person name="Spatafora J."/>
            <person name="Crous P."/>
            <person name="Grigoriev I."/>
        </authorList>
    </citation>
    <scope>NUCLEOTIDE SEQUENCE</scope>
    <source>
        <strain evidence="2">CBS 125425</strain>
    </source>
</reference>
<organism evidence="2 3">
    <name type="scientific">Polyplosphaeria fusca</name>
    <dbReference type="NCBI Taxonomy" id="682080"/>
    <lineage>
        <taxon>Eukaryota</taxon>
        <taxon>Fungi</taxon>
        <taxon>Dikarya</taxon>
        <taxon>Ascomycota</taxon>
        <taxon>Pezizomycotina</taxon>
        <taxon>Dothideomycetes</taxon>
        <taxon>Pleosporomycetidae</taxon>
        <taxon>Pleosporales</taxon>
        <taxon>Tetraplosphaeriaceae</taxon>
        <taxon>Polyplosphaeria</taxon>
    </lineage>
</organism>
<feature type="region of interest" description="Disordered" evidence="1">
    <location>
        <begin position="60"/>
        <end position="113"/>
    </location>
</feature>
<protein>
    <submittedName>
        <fullName evidence="2">Uncharacterized protein</fullName>
    </submittedName>
</protein>
<accession>A0A9P4UV58</accession>
<dbReference type="EMBL" id="ML996453">
    <property type="protein sequence ID" value="KAF2726511.1"/>
    <property type="molecule type" value="Genomic_DNA"/>
</dbReference>
<comment type="caution">
    <text evidence="2">The sequence shown here is derived from an EMBL/GenBank/DDBJ whole genome shotgun (WGS) entry which is preliminary data.</text>
</comment>
<sequence>MEEEDAEDGVIPTIKEPELINKDGDQNGGHAYLTPVSPDRDTHSEHSMPVFTPASIQASFRVRNPIQDPTPQDEEESVSGDLIDKTLRPPAAAKPGLGGASKKKDTSTPWKGY</sequence>
<feature type="region of interest" description="Disordered" evidence="1">
    <location>
        <begin position="1"/>
        <end position="48"/>
    </location>
</feature>
<keyword evidence="3" id="KW-1185">Reference proteome</keyword>
<evidence type="ECO:0000313" key="2">
    <source>
        <dbReference type="EMBL" id="KAF2726511.1"/>
    </source>
</evidence>
<evidence type="ECO:0000313" key="3">
    <source>
        <dbReference type="Proteomes" id="UP000799444"/>
    </source>
</evidence>
<proteinExistence type="predicted"/>
<dbReference type="Proteomes" id="UP000799444">
    <property type="component" value="Unassembled WGS sequence"/>
</dbReference>
<feature type="compositionally biased region" description="Basic and acidic residues" evidence="1">
    <location>
        <begin position="15"/>
        <end position="25"/>
    </location>
</feature>